<dbReference type="PANTHER" id="PTHR31630">
    <property type="entry name" value="PHYTANOYL-COA DIOXYGENASE-RELATED-RELATED"/>
    <property type="match status" value="1"/>
</dbReference>
<name>A0A1B9FX65_9TREE</name>
<reference evidence="3" key="2">
    <citation type="submission" date="2013-07" db="EMBL/GenBank/DDBJ databases">
        <authorList>
            <consortium name="The Broad Institute Genome Sequencing Platform"/>
            <person name="Cuomo C."/>
            <person name="Litvintseva A."/>
            <person name="Chen Y."/>
            <person name="Heitman J."/>
            <person name="Sun S."/>
            <person name="Springer D."/>
            <person name="Dromer F."/>
            <person name="Young S.K."/>
            <person name="Zeng Q."/>
            <person name="Gargeya S."/>
            <person name="Fitzgerald M."/>
            <person name="Abouelleil A."/>
            <person name="Alvarado L."/>
            <person name="Berlin A.M."/>
            <person name="Chapman S.B."/>
            <person name="Dewar J."/>
            <person name="Goldberg J."/>
            <person name="Griggs A."/>
            <person name="Gujja S."/>
            <person name="Hansen M."/>
            <person name="Howarth C."/>
            <person name="Imamovic A."/>
            <person name="Larimer J."/>
            <person name="McCowan C."/>
            <person name="Murphy C."/>
            <person name="Pearson M."/>
            <person name="Priest M."/>
            <person name="Roberts A."/>
            <person name="Saif S."/>
            <person name="Shea T."/>
            <person name="Sykes S."/>
            <person name="Wortman J."/>
            <person name="Nusbaum C."/>
            <person name="Birren B."/>
        </authorList>
    </citation>
    <scope>NUCLEOTIDE SEQUENCE</scope>
    <source>
        <strain evidence="3">CBS 10118</strain>
    </source>
</reference>
<dbReference type="Gene3D" id="2.60.120.620">
    <property type="entry name" value="q2cbj1_9rhob like domain"/>
    <property type="match status" value="1"/>
</dbReference>
<dbReference type="KEGG" id="kbi:30212107"/>
<protein>
    <recommendedName>
        <fullName evidence="5">Phytanoyl-CoA dioxygenase</fullName>
    </recommendedName>
</protein>
<evidence type="ECO:0000313" key="2">
    <source>
        <dbReference type="EMBL" id="OCF23354.1"/>
    </source>
</evidence>
<dbReference type="Pfam" id="PF05721">
    <property type="entry name" value="PhyH"/>
    <property type="match status" value="1"/>
</dbReference>
<dbReference type="GeneID" id="30212107"/>
<dbReference type="InterPro" id="IPR008775">
    <property type="entry name" value="Phytyl_CoA_dOase-like"/>
</dbReference>
<evidence type="ECO:0000256" key="1">
    <source>
        <dbReference type="SAM" id="MobiDB-lite"/>
    </source>
</evidence>
<dbReference type="VEuPathDB" id="FungiDB:I302_07708"/>
<sequence length="336" mass="38056">MATTQTELETEPRLTLKLRSDNEPKPEWLETLEQEGWVVVKGVLSSEKAKTYEDAAYAFLESFGMGFDRNDKTTWVPEQMPFFFKGGLFHRYGTGHEQFLWDIKQEPAVVDKFAKVWGTEKLVSSFDGCNISLPIAGRDPNDFAFKPWPHVDQSPLVTGLHCVQGIMNLCPNGPEDGGLMLLKGSKALYAQLWEAFDDVKPPGGWNKGDRHDHTPEQMQWLIDNGCEYHKVCAEPGDLILWDSRVVHYGATPASDNPRIASYVCYKPACLVTEDIAQKRRKAWEEKVQTSHDPITFRTNPRQAPEDHPTYDHPKVKDLQAPVLTDLGKKLAGLESW</sequence>
<feature type="region of interest" description="Disordered" evidence="1">
    <location>
        <begin position="284"/>
        <end position="313"/>
    </location>
</feature>
<keyword evidence="4" id="KW-1185">Reference proteome</keyword>
<dbReference type="PANTHER" id="PTHR31630:SF6">
    <property type="entry name" value="PHYTANOYL-COA DIOXYGENASE-RELATED"/>
    <property type="match status" value="1"/>
</dbReference>
<dbReference type="RefSeq" id="XP_019044424.1">
    <property type="nucleotide sequence ID" value="XM_019194301.1"/>
</dbReference>
<dbReference type="OrthoDB" id="445007at2759"/>
<organism evidence="2">
    <name type="scientific">Kwoniella bestiolae CBS 10118</name>
    <dbReference type="NCBI Taxonomy" id="1296100"/>
    <lineage>
        <taxon>Eukaryota</taxon>
        <taxon>Fungi</taxon>
        <taxon>Dikarya</taxon>
        <taxon>Basidiomycota</taxon>
        <taxon>Agaricomycotina</taxon>
        <taxon>Tremellomycetes</taxon>
        <taxon>Tremellales</taxon>
        <taxon>Cryptococcaceae</taxon>
        <taxon>Kwoniella</taxon>
    </lineage>
</organism>
<evidence type="ECO:0000313" key="4">
    <source>
        <dbReference type="Proteomes" id="UP000092730"/>
    </source>
</evidence>
<dbReference type="SUPFAM" id="SSF51197">
    <property type="entry name" value="Clavaminate synthase-like"/>
    <property type="match status" value="1"/>
</dbReference>
<feature type="compositionally biased region" description="Basic and acidic residues" evidence="1">
    <location>
        <begin position="303"/>
        <end position="313"/>
    </location>
</feature>
<evidence type="ECO:0000313" key="3">
    <source>
        <dbReference type="EMBL" id="WVW85890.1"/>
    </source>
</evidence>
<dbReference type="EMBL" id="CP144547">
    <property type="protein sequence ID" value="WVW85890.1"/>
    <property type="molecule type" value="Genomic_DNA"/>
</dbReference>
<gene>
    <name evidence="2" type="ORF">I302_07708</name>
    <name evidence="3" type="ORF">I302_107928</name>
</gene>
<proteinExistence type="predicted"/>
<reference evidence="2" key="3">
    <citation type="submission" date="2014-01" db="EMBL/GenBank/DDBJ databases">
        <title>Evolution of pathogenesis and genome organization in the Tremellales.</title>
        <authorList>
            <person name="Cuomo C."/>
            <person name="Litvintseva A."/>
            <person name="Heitman J."/>
            <person name="Chen Y."/>
            <person name="Sun S."/>
            <person name="Springer D."/>
            <person name="Dromer F."/>
            <person name="Young S."/>
            <person name="Zeng Q."/>
            <person name="Chapman S."/>
            <person name="Gujja S."/>
            <person name="Saif S."/>
            <person name="Birren B."/>
        </authorList>
    </citation>
    <scope>NUCLEOTIDE SEQUENCE</scope>
    <source>
        <strain evidence="2">CBS 10118</strain>
    </source>
</reference>
<dbReference type="Proteomes" id="UP000092730">
    <property type="component" value="Chromosome 7"/>
</dbReference>
<feature type="compositionally biased region" description="Polar residues" evidence="1">
    <location>
        <begin position="290"/>
        <end position="301"/>
    </location>
</feature>
<accession>A0A1B9FX65</accession>
<reference evidence="2" key="1">
    <citation type="submission" date="2013-07" db="EMBL/GenBank/DDBJ databases">
        <title>The Genome Sequence of Cryptococcus bestiolae CBS10118.</title>
        <authorList>
            <consortium name="The Broad Institute Genome Sequencing Platform"/>
            <person name="Cuomo C."/>
            <person name="Litvintseva A."/>
            <person name="Chen Y."/>
            <person name="Heitman J."/>
            <person name="Sun S."/>
            <person name="Springer D."/>
            <person name="Dromer F."/>
            <person name="Young S.K."/>
            <person name="Zeng Q."/>
            <person name="Gargeya S."/>
            <person name="Fitzgerald M."/>
            <person name="Abouelleil A."/>
            <person name="Alvarado L."/>
            <person name="Berlin A.M."/>
            <person name="Chapman S.B."/>
            <person name="Dewar J."/>
            <person name="Goldberg J."/>
            <person name="Griggs A."/>
            <person name="Gujja S."/>
            <person name="Hansen M."/>
            <person name="Howarth C."/>
            <person name="Imamovic A."/>
            <person name="Larimer J."/>
            <person name="McCowan C."/>
            <person name="Murphy C."/>
            <person name="Pearson M."/>
            <person name="Priest M."/>
            <person name="Roberts A."/>
            <person name="Saif S."/>
            <person name="Shea T."/>
            <person name="Sykes S."/>
            <person name="Wortman J."/>
            <person name="Nusbaum C."/>
            <person name="Birren B."/>
        </authorList>
    </citation>
    <scope>NUCLEOTIDE SEQUENCE [LARGE SCALE GENOMIC DNA]</scope>
    <source>
        <strain evidence="2">CBS 10118</strain>
    </source>
</reference>
<dbReference type="AlphaFoldDB" id="A0A1B9FX65"/>
<dbReference type="EMBL" id="KI894024">
    <property type="protein sequence ID" value="OCF23354.1"/>
    <property type="molecule type" value="Genomic_DNA"/>
</dbReference>
<evidence type="ECO:0008006" key="5">
    <source>
        <dbReference type="Google" id="ProtNLM"/>
    </source>
</evidence>
<reference evidence="3" key="4">
    <citation type="submission" date="2024-02" db="EMBL/GenBank/DDBJ databases">
        <title>Comparative genomics of Cryptococcus and Kwoniella reveals pathogenesis evolution and contrasting modes of karyotype evolution via chromosome fusion or intercentromeric recombination.</title>
        <authorList>
            <person name="Coelho M.A."/>
            <person name="David-Palma M."/>
            <person name="Shea T."/>
            <person name="Bowers K."/>
            <person name="McGinley-Smith S."/>
            <person name="Mohammad A.W."/>
            <person name="Gnirke A."/>
            <person name="Yurkov A.M."/>
            <person name="Nowrousian M."/>
            <person name="Sun S."/>
            <person name="Cuomo C.A."/>
            <person name="Heitman J."/>
        </authorList>
    </citation>
    <scope>NUCLEOTIDE SEQUENCE</scope>
    <source>
        <strain evidence="3">CBS 10118</strain>
    </source>
</reference>